<protein>
    <recommendedName>
        <fullName evidence="8">SH3 domain-containing protein</fullName>
    </recommendedName>
</protein>
<dbReference type="OrthoDB" id="10255128at2759"/>
<dbReference type="InterPro" id="IPR046982">
    <property type="entry name" value="BIN3/RVS161-like"/>
</dbReference>
<feature type="compositionally biased region" description="Pro residues" evidence="3">
    <location>
        <begin position="364"/>
        <end position="385"/>
    </location>
</feature>
<evidence type="ECO:0000256" key="3">
    <source>
        <dbReference type="SAM" id="MobiDB-lite"/>
    </source>
</evidence>
<dbReference type="PROSITE" id="PS50002">
    <property type="entry name" value="SH3"/>
    <property type="match status" value="1"/>
</dbReference>
<dbReference type="InterPro" id="IPR004148">
    <property type="entry name" value="BAR_dom"/>
</dbReference>
<keyword evidence="1 2" id="KW-0728">SH3 domain</keyword>
<feature type="compositionally biased region" description="Polar residues" evidence="3">
    <location>
        <begin position="305"/>
        <end position="323"/>
    </location>
</feature>
<evidence type="ECO:0000256" key="2">
    <source>
        <dbReference type="PROSITE-ProRule" id="PRU00192"/>
    </source>
</evidence>
<feature type="region of interest" description="Disordered" evidence="3">
    <location>
        <begin position="405"/>
        <end position="424"/>
    </location>
</feature>
<organism evidence="6 7">
    <name type="scientific">Trichophyton verrucosum (strain HKI 0517)</name>
    <dbReference type="NCBI Taxonomy" id="663202"/>
    <lineage>
        <taxon>Eukaryota</taxon>
        <taxon>Fungi</taxon>
        <taxon>Dikarya</taxon>
        <taxon>Ascomycota</taxon>
        <taxon>Pezizomycotina</taxon>
        <taxon>Eurotiomycetes</taxon>
        <taxon>Eurotiomycetidae</taxon>
        <taxon>Onygenales</taxon>
        <taxon>Arthrodermataceae</taxon>
        <taxon>Trichophyton</taxon>
    </lineage>
</organism>
<dbReference type="EMBL" id="ACYE01000096">
    <property type="protein sequence ID" value="EFE43431.1"/>
    <property type="molecule type" value="Genomic_DNA"/>
</dbReference>
<dbReference type="Gene3D" id="2.30.30.40">
    <property type="entry name" value="SH3 Domains"/>
    <property type="match status" value="1"/>
</dbReference>
<dbReference type="RefSeq" id="XP_003024049.1">
    <property type="nucleotide sequence ID" value="XM_003024003.1"/>
</dbReference>
<dbReference type="CDD" id="cd07599">
    <property type="entry name" value="BAR_Rvs167p"/>
    <property type="match status" value="1"/>
</dbReference>
<gene>
    <name evidence="6" type="ORF">TRV_01816</name>
</gene>
<accession>D4D403</accession>
<dbReference type="GO" id="GO:0097320">
    <property type="term" value="P:plasma membrane tubulation"/>
    <property type="evidence" value="ECO:0007669"/>
    <property type="project" value="TreeGrafter"/>
</dbReference>
<dbReference type="GeneID" id="9582742"/>
<evidence type="ECO:0000259" key="4">
    <source>
        <dbReference type="PROSITE" id="PS50002"/>
    </source>
</evidence>
<dbReference type="FunFam" id="2.30.30.40:FF:000100">
    <property type="entry name" value="SH3 domain-containing YSC84-like protein 1"/>
    <property type="match status" value="1"/>
</dbReference>
<dbReference type="Proteomes" id="UP000008383">
    <property type="component" value="Unassembled WGS sequence"/>
</dbReference>
<dbReference type="GO" id="GO:0051666">
    <property type="term" value="P:actin cortical patch localization"/>
    <property type="evidence" value="ECO:0007669"/>
    <property type="project" value="InterPro"/>
</dbReference>
<dbReference type="InterPro" id="IPR001452">
    <property type="entry name" value="SH3_domain"/>
</dbReference>
<dbReference type="SMART" id="SM00326">
    <property type="entry name" value="SH3"/>
    <property type="match status" value="1"/>
</dbReference>
<dbReference type="GO" id="GO:0006897">
    <property type="term" value="P:endocytosis"/>
    <property type="evidence" value="ECO:0007669"/>
    <property type="project" value="InterPro"/>
</dbReference>
<dbReference type="SUPFAM" id="SSF50044">
    <property type="entry name" value="SH3-domain"/>
    <property type="match status" value="1"/>
</dbReference>
<evidence type="ECO:0000256" key="1">
    <source>
        <dbReference type="ARBA" id="ARBA00022443"/>
    </source>
</evidence>
<dbReference type="PANTHER" id="PTHR47174:SF2">
    <property type="entry name" value="SH3 DOMAIN SIGNALLING PROTEIN (AFU_ORTHOLOGUE AFUA_5G07670)"/>
    <property type="match status" value="1"/>
</dbReference>
<comment type="caution">
    <text evidence="6">The sequence shown here is derived from an EMBL/GenBank/DDBJ whole genome shotgun (WGS) entry which is preliminary data.</text>
</comment>
<dbReference type="AlphaFoldDB" id="D4D403"/>
<feature type="domain" description="BAR" evidence="5">
    <location>
        <begin position="6"/>
        <end position="241"/>
    </location>
</feature>
<feature type="region of interest" description="Disordered" evidence="3">
    <location>
        <begin position="267"/>
        <end position="398"/>
    </location>
</feature>
<dbReference type="PROSITE" id="PS51021">
    <property type="entry name" value="BAR"/>
    <property type="match status" value="1"/>
</dbReference>
<dbReference type="GO" id="GO:0043332">
    <property type="term" value="C:mating projection tip"/>
    <property type="evidence" value="ECO:0007669"/>
    <property type="project" value="TreeGrafter"/>
</dbReference>
<dbReference type="SUPFAM" id="SSF103657">
    <property type="entry name" value="BAR/IMD domain-like"/>
    <property type="match status" value="1"/>
</dbReference>
<evidence type="ECO:0000313" key="7">
    <source>
        <dbReference type="Proteomes" id="UP000008383"/>
    </source>
</evidence>
<dbReference type="InterPro" id="IPR036028">
    <property type="entry name" value="SH3-like_dom_sf"/>
</dbReference>
<name>D4D403_TRIVH</name>
<dbReference type="GO" id="GO:0030479">
    <property type="term" value="C:actin cortical patch"/>
    <property type="evidence" value="ECO:0007669"/>
    <property type="project" value="TreeGrafter"/>
</dbReference>
<dbReference type="KEGG" id="tve:TRV_01816"/>
<dbReference type="PRINTS" id="PR00452">
    <property type="entry name" value="SH3DOMAIN"/>
</dbReference>
<sequence>MLNINRQFGKFMKRSADESQVSVLLKDFDDADKLLQKIIESSKAWRDAWSSIFTYQARLVQEFEQLYNPIVGASEPSSDHTPAVVPEHTLHRVVRLREEYDSLKADLVAEVSAVDDRIIRPAMDAREYLQPLKKVIKKREDKKLDFERYQGRVDSSRKKTKRSDRDNAALAKAEADLSKATDDYNAADDHLRSVLPGIITATFSILPHLLGAQIEIQNTLLALYYTVLHTYCEEQQLPSPPPPMEDIIRTFEDGFLSVQREIESFNCVAGGKTARQPRTSGDQRNGNHPSSNGRPVIGAGGTLRKPSTSPNSLSRLPSASSLDSRPRIGRYTSSSQLDTQSASEQPTHESPNNNNNSAHHLAPTPTPVPAPTPPHSTPHYIPPIPTSTKPTQAAPPSMGGIASLAAAAAKKKPPPPPPPRSASTSQIQFVTALYDFGGQGAGDLVFKEGDRIRVIKKTDSTDDWWQGELRGVRGSFPANYCS</sequence>
<evidence type="ECO:0008006" key="8">
    <source>
        <dbReference type="Google" id="ProtNLM"/>
    </source>
</evidence>
<dbReference type="InterPro" id="IPR027267">
    <property type="entry name" value="AH/BAR_dom_sf"/>
</dbReference>
<dbReference type="HOGENOM" id="CLU_025518_1_0_1"/>
<reference evidence="7" key="1">
    <citation type="journal article" date="2011" name="Genome Biol.">
        <title>Comparative and functional genomics provide insights into the pathogenicity of dermatophytic fungi.</title>
        <authorList>
            <person name="Burmester A."/>
            <person name="Shelest E."/>
            <person name="Gloeckner G."/>
            <person name="Heddergott C."/>
            <person name="Schindler S."/>
            <person name="Staib P."/>
            <person name="Heidel A."/>
            <person name="Felder M."/>
            <person name="Petzold A."/>
            <person name="Szafranski K."/>
            <person name="Feuermann M."/>
            <person name="Pedruzzi I."/>
            <person name="Priebe S."/>
            <person name="Groth M."/>
            <person name="Winkler R."/>
            <person name="Li W."/>
            <person name="Kniemeyer O."/>
            <person name="Schroeckh V."/>
            <person name="Hertweck C."/>
            <person name="Hube B."/>
            <person name="White T.C."/>
            <person name="Platzer M."/>
            <person name="Guthke R."/>
            <person name="Heitman J."/>
            <person name="Woestemeyer J."/>
            <person name="Zipfel P.F."/>
            <person name="Monod M."/>
            <person name="Brakhage A.A."/>
        </authorList>
    </citation>
    <scope>NUCLEOTIDE SEQUENCE [LARGE SCALE GENOMIC DNA]</scope>
    <source>
        <strain evidence="7">HKI 0517</strain>
    </source>
</reference>
<dbReference type="GO" id="GO:0031097">
    <property type="term" value="C:medial cortex"/>
    <property type="evidence" value="ECO:0007669"/>
    <property type="project" value="TreeGrafter"/>
</dbReference>
<dbReference type="Pfam" id="PF14604">
    <property type="entry name" value="SH3_9"/>
    <property type="match status" value="1"/>
</dbReference>
<dbReference type="PANTHER" id="PTHR47174">
    <property type="entry name" value="BRIDGING INTEGRATOR 3"/>
    <property type="match status" value="1"/>
</dbReference>
<evidence type="ECO:0000313" key="6">
    <source>
        <dbReference type="EMBL" id="EFE43431.1"/>
    </source>
</evidence>
<keyword evidence="7" id="KW-1185">Reference proteome</keyword>
<feature type="compositionally biased region" description="Polar residues" evidence="3">
    <location>
        <begin position="276"/>
        <end position="293"/>
    </location>
</feature>
<dbReference type="Pfam" id="PF03114">
    <property type="entry name" value="BAR"/>
    <property type="match status" value="1"/>
</dbReference>
<feature type="compositionally biased region" description="Polar residues" evidence="3">
    <location>
        <begin position="331"/>
        <end position="357"/>
    </location>
</feature>
<dbReference type="GO" id="GO:0008289">
    <property type="term" value="F:lipid binding"/>
    <property type="evidence" value="ECO:0007669"/>
    <property type="project" value="TreeGrafter"/>
</dbReference>
<dbReference type="GO" id="GO:1990528">
    <property type="term" value="C:Rvs161p-Rvs167p complex"/>
    <property type="evidence" value="ECO:0007669"/>
    <property type="project" value="TreeGrafter"/>
</dbReference>
<evidence type="ECO:0000259" key="5">
    <source>
        <dbReference type="PROSITE" id="PS51021"/>
    </source>
</evidence>
<proteinExistence type="predicted"/>
<dbReference type="Gene3D" id="1.20.1270.60">
    <property type="entry name" value="Arfaptin homology (AH) domain/BAR domain"/>
    <property type="match status" value="1"/>
</dbReference>
<feature type="domain" description="SH3" evidence="4">
    <location>
        <begin position="425"/>
        <end position="482"/>
    </location>
</feature>